<dbReference type="PANTHER" id="PTHR46865:SF2">
    <property type="entry name" value="MONOOXYGENASE"/>
    <property type="match status" value="1"/>
</dbReference>
<keyword evidence="2" id="KW-1185">Reference proteome</keyword>
<evidence type="ECO:0000313" key="1">
    <source>
        <dbReference type="EMBL" id="GGP09590.1"/>
    </source>
</evidence>
<comment type="caution">
    <text evidence="1">The sequence shown here is derived from an EMBL/GenBank/DDBJ whole genome shotgun (WGS) entry which is preliminary data.</text>
</comment>
<dbReference type="AlphaFoldDB" id="A0A918E663"/>
<dbReference type="Proteomes" id="UP000660745">
    <property type="component" value="Unassembled WGS sequence"/>
</dbReference>
<dbReference type="InterPro" id="IPR051704">
    <property type="entry name" value="FAD_aromatic-hydroxylase"/>
</dbReference>
<dbReference type="PANTHER" id="PTHR46865">
    <property type="entry name" value="OXIDOREDUCTASE-RELATED"/>
    <property type="match status" value="1"/>
</dbReference>
<accession>A0A918E663</accession>
<gene>
    <name evidence="1" type="ORF">GCM10012278_45890</name>
</gene>
<dbReference type="RefSeq" id="WP_189140712.1">
    <property type="nucleotide sequence ID" value="NZ_BMNK01000007.1"/>
</dbReference>
<dbReference type="InterPro" id="IPR036188">
    <property type="entry name" value="FAD/NAD-bd_sf"/>
</dbReference>
<reference evidence="1" key="1">
    <citation type="journal article" date="2014" name="Int. J. Syst. Evol. Microbiol.">
        <title>Complete genome sequence of Corynebacterium casei LMG S-19264T (=DSM 44701T), isolated from a smear-ripened cheese.</title>
        <authorList>
            <consortium name="US DOE Joint Genome Institute (JGI-PGF)"/>
            <person name="Walter F."/>
            <person name="Albersmeier A."/>
            <person name="Kalinowski J."/>
            <person name="Ruckert C."/>
        </authorList>
    </citation>
    <scope>NUCLEOTIDE SEQUENCE</scope>
    <source>
        <strain evidence="1">CGMCC 4.7430</strain>
    </source>
</reference>
<reference evidence="1" key="2">
    <citation type="submission" date="2020-09" db="EMBL/GenBank/DDBJ databases">
        <authorList>
            <person name="Sun Q."/>
            <person name="Zhou Y."/>
        </authorList>
    </citation>
    <scope>NUCLEOTIDE SEQUENCE</scope>
    <source>
        <strain evidence="1">CGMCC 4.7430</strain>
    </source>
</reference>
<sequence>MFLFASPPLDHDRRDQAGRRELLADAFAGEGWEVPTLLAGMAEAPDFSFDRLSQVHLGRWSKGRVALAASTASGQGTGLALVGAYVLAAELARHDGHDEAFTAYERRMRPFA</sequence>
<dbReference type="SUPFAM" id="SSF51905">
    <property type="entry name" value="FAD/NAD(P)-binding domain"/>
    <property type="match status" value="1"/>
</dbReference>
<dbReference type="Gene3D" id="3.30.9.10">
    <property type="entry name" value="D-Amino Acid Oxidase, subunit A, domain 2"/>
    <property type="match status" value="1"/>
</dbReference>
<organism evidence="1 2">
    <name type="scientific">Nonomuraea glycinis</name>
    <dbReference type="NCBI Taxonomy" id="2047744"/>
    <lineage>
        <taxon>Bacteria</taxon>
        <taxon>Bacillati</taxon>
        <taxon>Actinomycetota</taxon>
        <taxon>Actinomycetes</taxon>
        <taxon>Streptosporangiales</taxon>
        <taxon>Streptosporangiaceae</taxon>
        <taxon>Nonomuraea</taxon>
    </lineage>
</organism>
<name>A0A918E663_9ACTN</name>
<protein>
    <recommendedName>
        <fullName evidence="3">FAD-binding domain-containing protein</fullName>
    </recommendedName>
</protein>
<proteinExistence type="predicted"/>
<dbReference type="Gene3D" id="3.50.50.60">
    <property type="entry name" value="FAD/NAD(P)-binding domain"/>
    <property type="match status" value="1"/>
</dbReference>
<dbReference type="EMBL" id="BMNK01000007">
    <property type="protein sequence ID" value="GGP09590.1"/>
    <property type="molecule type" value="Genomic_DNA"/>
</dbReference>
<evidence type="ECO:0000313" key="2">
    <source>
        <dbReference type="Proteomes" id="UP000660745"/>
    </source>
</evidence>
<evidence type="ECO:0008006" key="3">
    <source>
        <dbReference type="Google" id="ProtNLM"/>
    </source>
</evidence>